<evidence type="ECO:0000313" key="6">
    <source>
        <dbReference type="Proteomes" id="UP000078368"/>
    </source>
</evidence>
<dbReference type="InterPro" id="IPR023346">
    <property type="entry name" value="Lysozyme-like_dom_sf"/>
</dbReference>
<dbReference type="Gene3D" id="2.20.230.10">
    <property type="entry name" value="Resuscitation-promoting factor rpfb"/>
    <property type="match status" value="1"/>
</dbReference>
<dbReference type="InterPro" id="IPR007137">
    <property type="entry name" value="DUF348"/>
</dbReference>
<dbReference type="PROSITE" id="PS51109">
    <property type="entry name" value="G5"/>
    <property type="match status" value="1"/>
</dbReference>
<feature type="transmembrane region" description="Helical" evidence="3">
    <location>
        <begin position="83"/>
        <end position="106"/>
    </location>
</feature>
<feature type="region of interest" description="Disordered" evidence="2">
    <location>
        <begin position="1"/>
        <end position="27"/>
    </location>
</feature>
<sequence>MAARAQQGLSQSLLHPDSPLGYLVRPFTENEEEAHAAAAAEAPVPEAPVEAAPVDALVDEELASVGATSTKKNRFSLFSRSRAAVVAVVAAASGIGGIAAGTLSVANENDAHRLDATAGVAQLAPVQEKAAKATFTVSVDGQKRTVTTTKPTLLGALADAGITVDGDDKVSQEMSAPVADGSTVTITRVEKKTVTEDVADAHKSSKVDDSSLAKGSTEVKTKGVDGVTANTYEVTYENGKETERTLVVSSVKVARVDEVVSVGTKEAPPTKTVTTGDGGTAEVPSATAAPAPAGSAQQIASSMMGSYGWGGDQFSCLVKLWTKESNWNSHALNSYSGAYGIPQALPGSKMASAGADWQTNPATQIKWGLGYIKGRYGTPCGAWGHSQSTGWY</sequence>
<evidence type="ECO:0000256" key="3">
    <source>
        <dbReference type="SAM" id="Phobius"/>
    </source>
</evidence>
<dbReference type="Pfam" id="PF03990">
    <property type="entry name" value="DUF348"/>
    <property type="match status" value="1"/>
</dbReference>
<feature type="domain" description="G5" evidence="4">
    <location>
        <begin position="186"/>
        <end position="266"/>
    </location>
</feature>
<dbReference type="Proteomes" id="UP000078368">
    <property type="component" value="Unassembled WGS sequence"/>
</dbReference>
<dbReference type="Pfam" id="PF07501">
    <property type="entry name" value="G5"/>
    <property type="match status" value="1"/>
</dbReference>
<evidence type="ECO:0000313" key="5">
    <source>
        <dbReference type="EMBL" id="OAP87087.1"/>
    </source>
</evidence>
<name>A0A179B5Y4_9ACTO</name>
<keyword evidence="3" id="KW-0472">Membrane</keyword>
<keyword evidence="3" id="KW-0812">Transmembrane</keyword>
<protein>
    <recommendedName>
        <fullName evidence="4">G5 domain-containing protein</fullName>
    </recommendedName>
</protein>
<reference evidence="5 6" key="1">
    <citation type="submission" date="2016-04" db="EMBL/GenBank/DDBJ databases">
        <title>Peptidophaga gingivicola gen. nov., sp. nov., isolated from human subgingival plaque.</title>
        <authorList>
            <person name="Beall C.J."/>
            <person name="Mokrzan E.M."/>
            <person name="Griffen A.L."/>
            <person name="Leys E.J."/>
        </authorList>
    </citation>
    <scope>NUCLEOTIDE SEQUENCE [LARGE SCALE GENOMIC DNA]</scope>
    <source>
        <strain evidence="5 6">BA112</strain>
    </source>
</reference>
<keyword evidence="1" id="KW-0732">Signal</keyword>
<keyword evidence="3" id="KW-1133">Transmembrane helix</keyword>
<dbReference type="SUPFAM" id="SSF53955">
    <property type="entry name" value="Lysozyme-like"/>
    <property type="match status" value="1"/>
</dbReference>
<evidence type="ECO:0000256" key="2">
    <source>
        <dbReference type="SAM" id="MobiDB-lite"/>
    </source>
</evidence>
<feature type="region of interest" description="Disordered" evidence="2">
    <location>
        <begin position="265"/>
        <end position="292"/>
    </location>
</feature>
<dbReference type="AlphaFoldDB" id="A0A179B5Y4"/>
<organism evidence="5 6">
    <name type="scientific">Peptidiphaga gingivicola</name>
    <dbReference type="NCBI Taxonomy" id="2741497"/>
    <lineage>
        <taxon>Bacteria</taxon>
        <taxon>Bacillati</taxon>
        <taxon>Actinomycetota</taxon>
        <taxon>Actinomycetes</taxon>
        <taxon>Actinomycetales</taxon>
        <taxon>Actinomycetaceae</taxon>
        <taxon>Peptidiphaga</taxon>
    </lineage>
</organism>
<dbReference type="SMART" id="SM01208">
    <property type="entry name" value="G5"/>
    <property type="match status" value="1"/>
</dbReference>
<accession>A0A179B5Y4</accession>
<evidence type="ECO:0000259" key="4">
    <source>
        <dbReference type="PROSITE" id="PS51109"/>
    </source>
</evidence>
<comment type="caution">
    <text evidence="5">The sequence shown here is derived from an EMBL/GenBank/DDBJ whole genome shotgun (WGS) entry which is preliminary data.</text>
</comment>
<keyword evidence="6" id="KW-1185">Reference proteome</keyword>
<proteinExistence type="predicted"/>
<gene>
    <name evidence="5" type="ORF">A4H34_04205</name>
</gene>
<dbReference type="InterPro" id="IPR011098">
    <property type="entry name" value="G5_dom"/>
</dbReference>
<evidence type="ECO:0000256" key="1">
    <source>
        <dbReference type="ARBA" id="ARBA00022729"/>
    </source>
</evidence>
<dbReference type="EMBL" id="LVZK01000001">
    <property type="protein sequence ID" value="OAP87087.1"/>
    <property type="molecule type" value="Genomic_DNA"/>
</dbReference>
<dbReference type="STRING" id="1823756.A4H34_04205"/>